<comment type="caution">
    <text evidence="2">The sequence shown here is derived from an EMBL/GenBank/DDBJ whole genome shotgun (WGS) entry which is preliminary data.</text>
</comment>
<feature type="compositionally biased region" description="Basic and acidic residues" evidence="1">
    <location>
        <begin position="68"/>
        <end position="83"/>
    </location>
</feature>
<dbReference type="AlphaFoldDB" id="A0A066YH71"/>
<protein>
    <submittedName>
        <fullName evidence="2">Uncharacterized protein</fullName>
    </submittedName>
</protein>
<dbReference type="eggNOG" id="ENOG503234F">
    <property type="taxonomic scope" value="Bacteria"/>
</dbReference>
<feature type="region of interest" description="Disordered" evidence="1">
    <location>
        <begin position="68"/>
        <end position="87"/>
    </location>
</feature>
<sequence length="274" mass="30620">MHDPWPDGKPVNARWLDLADRGLLDYDHDRYRIHGVPNNVVELIWGGLITDHPDGPRLTDAGRARLATERARDGHDTGAHHPDAMPPNAAAWVRENVWPTGWLRSFEHIPGTFTDCACHRPPSSACQAGRHAECRHDRRPIHETVVQTAALHPARHPEPHTHPSREYSGTNNLAWVWIAGPPCRQICRCACHHEQPLIQQASGPTRPGRWWVNCCRRIITRRALTDDAWCSTAADAQALADWHTAGEKGPAPTDSPGLPDLAPARAEREQLAFF</sequence>
<dbReference type="PATRIC" id="fig|1348663.4.peg.7454"/>
<dbReference type="EMBL" id="JNBY01000174">
    <property type="protein sequence ID" value="KDN80497.1"/>
    <property type="molecule type" value="Genomic_DNA"/>
</dbReference>
<dbReference type="HOGENOM" id="CLU_1014820_0_0_11"/>
<evidence type="ECO:0000256" key="1">
    <source>
        <dbReference type="SAM" id="MobiDB-lite"/>
    </source>
</evidence>
<dbReference type="Proteomes" id="UP000027178">
    <property type="component" value="Unassembled WGS sequence"/>
</dbReference>
<proteinExistence type="predicted"/>
<gene>
    <name evidence="2" type="ORF">KCH_77310</name>
</gene>
<name>A0A066YH71_9ACTN</name>
<dbReference type="RefSeq" id="WP_035875938.1">
    <property type="nucleotide sequence ID" value="NZ_KK853998.1"/>
</dbReference>
<evidence type="ECO:0000313" key="3">
    <source>
        <dbReference type="Proteomes" id="UP000027178"/>
    </source>
</evidence>
<dbReference type="OrthoDB" id="4098826at2"/>
<accession>A0A066YH71</accession>
<reference evidence="2 3" key="1">
    <citation type="submission" date="2014-05" db="EMBL/GenBank/DDBJ databases">
        <title>Draft Genome Sequence of Kitasatospora cheerisanensis KCTC 2395.</title>
        <authorList>
            <person name="Nam D.H."/>
        </authorList>
    </citation>
    <scope>NUCLEOTIDE SEQUENCE [LARGE SCALE GENOMIC DNA]</scope>
    <source>
        <strain evidence="2 3">KCTC 2395</strain>
    </source>
</reference>
<evidence type="ECO:0000313" key="2">
    <source>
        <dbReference type="EMBL" id="KDN80497.1"/>
    </source>
</evidence>
<organism evidence="2 3">
    <name type="scientific">Kitasatospora cheerisanensis KCTC 2395</name>
    <dbReference type="NCBI Taxonomy" id="1348663"/>
    <lineage>
        <taxon>Bacteria</taxon>
        <taxon>Bacillati</taxon>
        <taxon>Actinomycetota</taxon>
        <taxon>Actinomycetes</taxon>
        <taxon>Kitasatosporales</taxon>
        <taxon>Streptomycetaceae</taxon>
        <taxon>Kitasatospora</taxon>
    </lineage>
</organism>
<keyword evidence="3" id="KW-1185">Reference proteome</keyword>